<feature type="transmembrane region" description="Helical" evidence="5">
    <location>
        <begin position="128"/>
        <end position="146"/>
    </location>
</feature>
<evidence type="ECO:0000256" key="4">
    <source>
        <dbReference type="ARBA" id="ARBA00023136"/>
    </source>
</evidence>
<keyword evidence="8" id="KW-1185">Reference proteome</keyword>
<accession>A0A3N5AZ30</accession>
<keyword evidence="4 5" id="KW-0472">Membrane</keyword>
<keyword evidence="2 5" id="KW-0812">Transmembrane</keyword>
<comment type="subcellular location">
    <subcellularLocation>
        <location evidence="1">Membrane</location>
        <topology evidence="1">Multi-pass membrane protein</topology>
    </subcellularLocation>
</comment>
<feature type="transmembrane region" description="Helical" evidence="5">
    <location>
        <begin position="389"/>
        <end position="407"/>
    </location>
</feature>
<evidence type="ECO:0000259" key="6">
    <source>
        <dbReference type="Pfam" id="PF13515"/>
    </source>
</evidence>
<sequence length="450" mass="51331">MNNALKLKLSMFFLMMFVMIFYMLVFGKVNIVIGLMVVVAALLNLGNDLSYNPKLSFIKVFSLLMILGFASYLNNPITAFGCILTFFIVFGTTFTSYHLFGTHVYLPFLMIYFMMVVIPVPLEALPMRLLSLAIGAIFIVGLNLKVNGKKYSKLSKFTISSLINELLEAIDLKLDGKEVSMDSFNVANGFYRSIFSKFEYKYFPNQKHECILNILKSFQYIGWSLSNYELSVNELTHIKRILNDIKNFKFSEIEEITGETKEMNLILLNLKIIVNEASKKNIEKEKKIPNKYVVFNVLKHLIKRQFSFKSAKFTFAFKMAVVLTLWEVITLIFNFPYTKWLYFASIPLMLPYIDDVAHTAKSRMGGTLIGVSAFAVIMIALQYIPISSYIAMIIVLIASLFGMVFSLQNKLKLSSFTTLMSVTVSLMYITPPKAIKNTVGYCCNDCCNLY</sequence>
<dbReference type="GO" id="GO:0016020">
    <property type="term" value="C:membrane"/>
    <property type="evidence" value="ECO:0007669"/>
    <property type="project" value="UniProtKB-SubCell"/>
</dbReference>
<gene>
    <name evidence="7" type="ORF">EDC42_1847</name>
</gene>
<dbReference type="Pfam" id="PF13515">
    <property type="entry name" value="FUSC_2"/>
    <property type="match status" value="1"/>
</dbReference>
<evidence type="ECO:0000313" key="8">
    <source>
        <dbReference type="Proteomes" id="UP000271783"/>
    </source>
</evidence>
<reference evidence="7 8" key="1">
    <citation type="submission" date="2018-11" db="EMBL/GenBank/DDBJ databases">
        <title>Genomic Encyclopedia of Type Strains, Phase IV (KMG-IV): sequencing the most valuable type-strain genomes for metagenomic binning, comparative biology and taxonomic classification.</title>
        <authorList>
            <person name="Goeker M."/>
        </authorList>
    </citation>
    <scope>NUCLEOTIDE SEQUENCE [LARGE SCALE GENOMIC DNA]</scope>
    <source>
        <strain evidence="7 8">DSM 11977</strain>
    </source>
</reference>
<feature type="transmembrane region" description="Helical" evidence="5">
    <location>
        <begin position="12"/>
        <end position="43"/>
    </location>
</feature>
<keyword evidence="3 5" id="KW-1133">Transmembrane helix</keyword>
<comment type="caution">
    <text evidence="7">The sequence shown here is derived from an EMBL/GenBank/DDBJ whole genome shotgun (WGS) entry which is preliminary data.</text>
</comment>
<feature type="transmembrane region" description="Helical" evidence="5">
    <location>
        <begin position="364"/>
        <end position="383"/>
    </location>
</feature>
<evidence type="ECO:0000256" key="1">
    <source>
        <dbReference type="ARBA" id="ARBA00004141"/>
    </source>
</evidence>
<feature type="transmembrane region" description="Helical" evidence="5">
    <location>
        <begin position="78"/>
        <end position="97"/>
    </location>
</feature>
<feature type="transmembrane region" description="Helical" evidence="5">
    <location>
        <begin position="104"/>
        <end position="122"/>
    </location>
</feature>
<organism evidence="7 8">
    <name type="scientific">Methanobrevibacter gottschalkii DSM 11977</name>
    <dbReference type="NCBI Taxonomy" id="1122229"/>
    <lineage>
        <taxon>Archaea</taxon>
        <taxon>Methanobacteriati</taxon>
        <taxon>Methanobacteriota</taxon>
        <taxon>Methanomada group</taxon>
        <taxon>Methanobacteria</taxon>
        <taxon>Methanobacteriales</taxon>
        <taxon>Methanobacteriaceae</taxon>
        <taxon>Methanobrevibacter</taxon>
    </lineage>
</organism>
<evidence type="ECO:0000256" key="3">
    <source>
        <dbReference type="ARBA" id="ARBA00022989"/>
    </source>
</evidence>
<dbReference type="Proteomes" id="UP000271783">
    <property type="component" value="Unassembled WGS sequence"/>
</dbReference>
<proteinExistence type="predicted"/>
<evidence type="ECO:0000256" key="5">
    <source>
        <dbReference type="SAM" id="Phobius"/>
    </source>
</evidence>
<protein>
    <submittedName>
        <fullName evidence="7">Fusaric acid resistance family protein</fullName>
    </submittedName>
</protein>
<evidence type="ECO:0000256" key="2">
    <source>
        <dbReference type="ARBA" id="ARBA00022692"/>
    </source>
</evidence>
<evidence type="ECO:0000313" key="7">
    <source>
        <dbReference type="EMBL" id="RPF50203.1"/>
    </source>
</evidence>
<dbReference type="InterPro" id="IPR049453">
    <property type="entry name" value="Memb_transporter_dom"/>
</dbReference>
<name>A0A3N5AZ30_9EURY</name>
<feature type="domain" description="Integral membrane bound transporter" evidence="6">
    <location>
        <begin position="328"/>
        <end position="428"/>
    </location>
</feature>
<feature type="transmembrane region" description="Helical" evidence="5">
    <location>
        <begin position="313"/>
        <end position="334"/>
    </location>
</feature>
<dbReference type="EMBL" id="RKRG01000005">
    <property type="protein sequence ID" value="RPF50203.1"/>
    <property type="molecule type" value="Genomic_DNA"/>
</dbReference>
<dbReference type="AlphaFoldDB" id="A0A3N5AZ30"/>